<dbReference type="Gramene" id="EFJ18841">
    <property type="protein sequence ID" value="EFJ18841"/>
    <property type="gene ID" value="SELMODRAFT_444401"/>
</dbReference>
<dbReference type="KEGG" id="smo:SELMODRAFT_444401"/>
<evidence type="ECO:0000313" key="3">
    <source>
        <dbReference type="Proteomes" id="UP000001514"/>
    </source>
</evidence>
<accession>D8S9M2</accession>
<proteinExistence type="predicted"/>
<feature type="compositionally biased region" description="Basic and acidic residues" evidence="1">
    <location>
        <begin position="200"/>
        <end position="211"/>
    </location>
</feature>
<evidence type="ECO:0000313" key="2">
    <source>
        <dbReference type="EMBL" id="EFJ18841.1"/>
    </source>
</evidence>
<dbReference type="InParanoid" id="D8S9M2"/>
<name>D8S9M2_SELML</name>
<dbReference type="HOGENOM" id="CLU_557129_0_0_1"/>
<dbReference type="Proteomes" id="UP000001514">
    <property type="component" value="Unassembled WGS sequence"/>
</dbReference>
<evidence type="ECO:0000256" key="1">
    <source>
        <dbReference type="SAM" id="MobiDB-lite"/>
    </source>
</evidence>
<reference evidence="2 3" key="1">
    <citation type="journal article" date="2011" name="Science">
        <title>The Selaginella genome identifies genetic changes associated with the evolution of vascular plants.</title>
        <authorList>
            <person name="Banks J.A."/>
            <person name="Nishiyama T."/>
            <person name="Hasebe M."/>
            <person name="Bowman J.L."/>
            <person name="Gribskov M."/>
            <person name="dePamphilis C."/>
            <person name="Albert V.A."/>
            <person name="Aono N."/>
            <person name="Aoyama T."/>
            <person name="Ambrose B.A."/>
            <person name="Ashton N.W."/>
            <person name="Axtell M.J."/>
            <person name="Barker E."/>
            <person name="Barker M.S."/>
            <person name="Bennetzen J.L."/>
            <person name="Bonawitz N.D."/>
            <person name="Chapple C."/>
            <person name="Cheng C."/>
            <person name="Correa L.G."/>
            <person name="Dacre M."/>
            <person name="DeBarry J."/>
            <person name="Dreyer I."/>
            <person name="Elias M."/>
            <person name="Engstrom E.M."/>
            <person name="Estelle M."/>
            <person name="Feng L."/>
            <person name="Finet C."/>
            <person name="Floyd S.K."/>
            <person name="Frommer W.B."/>
            <person name="Fujita T."/>
            <person name="Gramzow L."/>
            <person name="Gutensohn M."/>
            <person name="Harholt J."/>
            <person name="Hattori M."/>
            <person name="Heyl A."/>
            <person name="Hirai T."/>
            <person name="Hiwatashi Y."/>
            <person name="Ishikawa M."/>
            <person name="Iwata M."/>
            <person name="Karol K.G."/>
            <person name="Koehler B."/>
            <person name="Kolukisaoglu U."/>
            <person name="Kubo M."/>
            <person name="Kurata T."/>
            <person name="Lalonde S."/>
            <person name="Li K."/>
            <person name="Li Y."/>
            <person name="Litt A."/>
            <person name="Lyons E."/>
            <person name="Manning G."/>
            <person name="Maruyama T."/>
            <person name="Michael T.P."/>
            <person name="Mikami K."/>
            <person name="Miyazaki S."/>
            <person name="Morinaga S."/>
            <person name="Murata T."/>
            <person name="Mueller-Roeber B."/>
            <person name="Nelson D.R."/>
            <person name="Obara M."/>
            <person name="Oguri Y."/>
            <person name="Olmstead R.G."/>
            <person name="Onodera N."/>
            <person name="Petersen B.L."/>
            <person name="Pils B."/>
            <person name="Prigge M."/>
            <person name="Rensing S.A."/>
            <person name="Riano-Pachon D.M."/>
            <person name="Roberts A.W."/>
            <person name="Sato Y."/>
            <person name="Scheller H.V."/>
            <person name="Schulz B."/>
            <person name="Schulz C."/>
            <person name="Shakirov E.V."/>
            <person name="Shibagaki N."/>
            <person name="Shinohara N."/>
            <person name="Shippen D.E."/>
            <person name="Soerensen I."/>
            <person name="Sotooka R."/>
            <person name="Sugimoto N."/>
            <person name="Sugita M."/>
            <person name="Sumikawa N."/>
            <person name="Tanurdzic M."/>
            <person name="Theissen G."/>
            <person name="Ulvskov P."/>
            <person name="Wakazuki S."/>
            <person name="Weng J.K."/>
            <person name="Willats W.W."/>
            <person name="Wipf D."/>
            <person name="Wolf P.G."/>
            <person name="Yang L."/>
            <person name="Zimmer A.D."/>
            <person name="Zhu Q."/>
            <person name="Mitros T."/>
            <person name="Hellsten U."/>
            <person name="Loque D."/>
            <person name="Otillar R."/>
            <person name="Salamov A."/>
            <person name="Schmutz J."/>
            <person name="Shapiro H."/>
            <person name="Lindquist E."/>
            <person name="Lucas S."/>
            <person name="Rokhsar D."/>
            <person name="Grigoriev I.V."/>
        </authorList>
    </citation>
    <scope>NUCLEOTIDE SEQUENCE [LARGE SCALE GENOMIC DNA]</scope>
</reference>
<feature type="region of interest" description="Disordered" evidence="1">
    <location>
        <begin position="284"/>
        <end position="340"/>
    </location>
</feature>
<organism evidence="3">
    <name type="scientific">Selaginella moellendorffii</name>
    <name type="common">Spikemoss</name>
    <dbReference type="NCBI Taxonomy" id="88036"/>
    <lineage>
        <taxon>Eukaryota</taxon>
        <taxon>Viridiplantae</taxon>
        <taxon>Streptophyta</taxon>
        <taxon>Embryophyta</taxon>
        <taxon>Tracheophyta</taxon>
        <taxon>Lycopodiopsida</taxon>
        <taxon>Selaginellales</taxon>
        <taxon>Selaginellaceae</taxon>
        <taxon>Selaginella</taxon>
    </lineage>
</organism>
<feature type="region of interest" description="Disordered" evidence="1">
    <location>
        <begin position="382"/>
        <end position="451"/>
    </location>
</feature>
<sequence length="490" mass="53855">MMLSTEWGQVLAKSCSFHRMPLNGKRKKGEAKTQSCLERRGARTFKRFGQWHRVVVELLENAVINVFLLSSHCLWLLGLGQTARTRKWAVPTPYFIIARQESIVYSFPFRLIFLHIWLQEKFVPSTFFPRLGFQVLSSGTQDTLGPPPTRLCPRAFAFKASRENKQELDSTGRSAEFGSGLAVAAGTIGHSWESSSSSPGEERRIASERRSLQSQGGYCSRFYPGSPSQDICDWCSQDPNPSTGSSSAGTSSTKLRGVLKLGGSSVIGGGGGASKRKVAGQLIGESLSPVTGATNWPRKDESDRDTRTKLQGSNDTGKKRDENAMIRNSTGAGSPRSSIKHGHKDALELLLEVAQTVAADNGAMDQTIMGGDAIKNPLARQCSIDRPSSSGRLQVAVTTSSSSPSPKRQKIATTTPVQAGIRGDHHHPHHYHDNDHHHQQQKQQQQQQHHHGFKNLIKGHHGGLRKDKLQHLSSNRSIGRRYKLLSDVMC</sequence>
<dbReference type="EMBL" id="GL377608">
    <property type="protein sequence ID" value="EFJ18841.1"/>
    <property type="molecule type" value="Genomic_DNA"/>
</dbReference>
<feature type="compositionally biased region" description="Basic and acidic residues" evidence="1">
    <location>
        <begin position="297"/>
        <end position="308"/>
    </location>
</feature>
<feature type="region of interest" description="Disordered" evidence="1">
    <location>
        <begin position="190"/>
        <end position="211"/>
    </location>
</feature>
<keyword evidence="3" id="KW-1185">Reference proteome</keyword>
<gene>
    <name evidence="2" type="ORF">SELMODRAFT_444401</name>
</gene>
<dbReference type="AlphaFoldDB" id="D8S9M2"/>
<feature type="compositionally biased region" description="Polar residues" evidence="1">
    <location>
        <begin position="326"/>
        <end position="337"/>
    </location>
</feature>
<protein>
    <submittedName>
        <fullName evidence="2">Uncharacterized protein</fullName>
    </submittedName>
</protein>